<comment type="caution">
    <text evidence="1">The sequence shown here is derived from an EMBL/GenBank/DDBJ whole genome shotgun (WGS) entry which is preliminary data.</text>
</comment>
<protein>
    <submittedName>
        <fullName evidence="1">Uncharacterized protein</fullName>
    </submittedName>
</protein>
<evidence type="ECO:0000313" key="2">
    <source>
        <dbReference type="Proteomes" id="UP000229740"/>
    </source>
</evidence>
<name>A0A2G6EA18_9BACT</name>
<accession>A0A2G6EA18</accession>
<proteinExistence type="predicted"/>
<dbReference type="AlphaFoldDB" id="A0A2G6EA18"/>
<sequence>MQGKGIYASSPDHFSGCFLLAESWILRMFWTRRKAGDAHGKFMLEIWGSGKAAPLRAGFSAERPRMLKFACLSFLH</sequence>
<reference evidence="1 2" key="1">
    <citation type="submission" date="2017-10" db="EMBL/GenBank/DDBJ databases">
        <title>Novel microbial diversity and functional potential in the marine mammal oral microbiome.</title>
        <authorList>
            <person name="Dudek N.K."/>
            <person name="Sun C.L."/>
            <person name="Burstein D."/>
            <person name="Kantor R.S."/>
            <person name="Aliaga Goltsman D.S."/>
            <person name="Bik E.M."/>
            <person name="Thomas B.C."/>
            <person name="Banfield J.F."/>
            <person name="Relman D.A."/>
        </authorList>
    </citation>
    <scope>NUCLEOTIDE SEQUENCE [LARGE SCALE GENOMIC DNA]</scope>
    <source>
        <strain evidence="1">DOLZORAL124_49_17</strain>
    </source>
</reference>
<organism evidence="1 2">
    <name type="scientific">candidate division KSB3 bacterium</name>
    <dbReference type="NCBI Taxonomy" id="2044937"/>
    <lineage>
        <taxon>Bacteria</taxon>
        <taxon>candidate division KSB3</taxon>
    </lineage>
</organism>
<dbReference type="Proteomes" id="UP000229740">
    <property type="component" value="Unassembled WGS sequence"/>
</dbReference>
<dbReference type="EMBL" id="PDPS01000021">
    <property type="protein sequence ID" value="PID58807.1"/>
    <property type="molecule type" value="Genomic_DNA"/>
</dbReference>
<gene>
    <name evidence="1" type="ORF">CSB45_02065</name>
</gene>
<evidence type="ECO:0000313" key="1">
    <source>
        <dbReference type="EMBL" id="PID58807.1"/>
    </source>
</evidence>